<dbReference type="Pfam" id="PF03864">
    <property type="entry name" value="Phage_cap_E"/>
    <property type="match status" value="1"/>
</dbReference>
<sequence length="358" mass="40424">MEKSFYFEYAQKFFPQLVLSIVEKINERNKTKQTYMYKDLLTPDFSADGKWASILADYSRVAADVVSLDSELPLKKRDSLSTATGDIPKLGMKLYLTEKQMKDVDNMIAQGLSVNLIINKIFADTPRCLEGVWERIEDMFLSGLSTGVALSTRNNGTGIRLSYGYKDENQFGVSALWSSADAKVMDDIKRIMDKADDDSNTVTDVWADDTWLNAFYISQQAREQWAFINKFVGTSVPALDLDSATETLKKKFSITLHRVNRKIKTEINGVRQSHKPWKDGTAVFTCDEKLGSLVWTTLAEQTRPVAGVVYQIADDFILLSKYAKNDPLQEFTSSQAMVVPVIDNIDRIYCLDSKTVQA</sequence>
<name>A0A174UU34_BACT4</name>
<gene>
    <name evidence="1" type="ORF">ERS852557_03109</name>
</gene>
<organism evidence="1 2">
    <name type="scientific">Bacteroides thetaiotaomicron</name>
    <dbReference type="NCBI Taxonomy" id="818"/>
    <lineage>
        <taxon>Bacteria</taxon>
        <taxon>Pseudomonadati</taxon>
        <taxon>Bacteroidota</taxon>
        <taxon>Bacteroidia</taxon>
        <taxon>Bacteroidales</taxon>
        <taxon>Bacteroidaceae</taxon>
        <taxon>Bacteroides</taxon>
    </lineage>
</organism>
<dbReference type="AlphaFoldDB" id="A0A174UU34"/>
<evidence type="ECO:0000313" key="2">
    <source>
        <dbReference type="Proteomes" id="UP000095541"/>
    </source>
</evidence>
<dbReference type="EMBL" id="CZBI01000004">
    <property type="protein sequence ID" value="CUQ23537.1"/>
    <property type="molecule type" value="Genomic_DNA"/>
</dbReference>
<evidence type="ECO:0008006" key="3">
    <source>
        <dbReference type="Google" id="ProtNLM"/>
    </source>
</evidence>
<accession>A0A174UU34</accession>
<reference evidence="1 2" key="1">
    <citation type="submission" date="2015-09" db="EMBL/GenBank/DDBJ databases">
        <authorList>
            <consortium name="Pathogen Informatics"/>
        </authorList>
    </citation>
    <scope>NUCLEOTIDE SEQUENCE [LARGE SCALE GENOMIC DNA]</scope>
    <source>
        <strain evidence="1 2">2789STDY5834945</strain>
    </source>
</reference>
<evidence type="ECO:0000313" key="1">
    <source>
        <dbReference type="EMBL" id="CUQ23537.1"/>
    </source>
</evidence>
<dbReference type="Proteomes" id="UP000095541">
    <property type="component" value="Unassembled WGS sequence"/>
</dbReference>
<proteinExistence type="predicted"/>
<protein>
    <recommendedName>
        <fullName evidence="3">Major capsid protein</fullName>
    </recommendedName>
</protein>
<dbReference type="InterPro" id="IPR005564">
    <property type="entry name" value="Major_capsid_GpE"/>
</dbReference>